<dbReference type="AlphaFoldDB" id="A0A4P7BBK6"/>
<keyword evidence="1" id="KW-0732">Signal</keyword>
<accession>A0A4P7BBK6</accession>
<protein>
    <submittedName>
        <fullName evidence="3">Gluconate 2-dehydrogenase subunit 3 family protein</fullName>
    </submittedName>
</protein>
<dbReference type="RefSeq" id="WP_134383692.1">
    <property type="nucleotide sequence ID" value="NZ_BMWW01000007.1"/>
</dbReference>
<dbReference type="Proteomes" id="UP000619512">
    <property type="component" value="Unassembled WGS sequence"/>
</dbReference>
<gene>
    <name evidence="3" type="ORF">E1742_04190</name>
    <name evidence="2" type="ORF">GCM10007388_39540</name>
</gene>
<dbReference type="Proteomes" id="UP000294359">
    <property type="component" value="Chromosome"/>
</dbReference>
<dbReference type="EMBL" id="CP038026">
    <property type="protein sequence ID" value="QBQ35453.1"/>
    <property type="molecule type" value="Genomic_DNA"/>
</dbReference>
<evidence type="ECO:0000313" key="4">
    <source>
        <dbReference type="Proteomes" id="UP000294359"/>
    </source>
</evidence>
<evidence type="ECO:0000313" key="5">
    <source>
        <dbReference type="Proteomes" id="UP000619512"/>
    </source>
</evidence>
<evidence type="ECO:0000256" key="1">
    <source>
        <dbReference type="SAM" id="SignalP"/>
    </source>
</evidence>
<evidence type="ECO:0000313" key="2">
    <source>
        <dbReference type="EMBL" id="GGZ01890.1"/>
    </source>
</evidence>
<dbReference type="InterPro" id="IPR027056">
    <property type="entry name" value="Gluconate_2DH_su3"/>
</dbReference>
<dbReference type="OrthoDB" id="6385145at2"/>
<proteinExistence type="predicted"/>
<organism evidence="2 5">
    <name type="scientific">Pseudoduganella plicata</name>
    <dbReference type="NCBI Taxonomy" id="321984"/>
    <lineage>
        <taxon>Bacteria</taxon>
        <taxon>Pseudomonadati</taxon>
        <taxon>Pseudomonadota</taxon>
        <taxon>Betaproteobacteria</taxon>
        <taxon>Burkholderiales</taxon>
        <taxon>Oxalobacteraceae</taxon>
        <taxon>Telluria group</taxon>
        <taxon>Pseudoduganella</taxon>
    </lineage>
</organism>
<keyword evidence="4" id="KW-1185">Reference proteome</keyword>
<reference evidence="3 4" key="2">
    <citation type="submission" date="2019-03" db="EMBL/GenBank/DDBJ databases">
        <title>Draft Genome Sequences of Six Type Strains of the Genus Massilia.</title>
        <authorList>
            <person name="Miess H."/>
            <person name="Frediansyhah A."/>
            <person name="Gross H."/>
        </authorList>
    </citation>
    <scope>NUCLEOTIDE SEQUENCE [LARGE SCALE GENOMIC DNA]</scope>
    <source>
        <strain evidence="3 4">DSM 17505</strain>
    </source>
</reference>
<dbReference type="Pfam" id="PF13618">
    <property type="entry name" value="Gluconate_2-dh3"/>
    <property type="match status" value="1"/>
</dbReference>
<feature type="chain" id="PRO_5044606641" evidence="1">
    <location>
        <begin position="36"/>
        <end position="190"/>
    </location>
</feature>
<feature type="signal peptide" evidence="1">
    <location>
        <begin position="1"/>
        <end position="35"/>
    </location>
</feature>
<evidence type="ECO:0000313" key="3">
    <source>
        <dbReference type="EMBL" id="QBQ35453.1"/>
    </source>
</evidence>
<reference evidence="2" key="3">
    <citation type="submission" date="2022-12" db="EMBL/GenBank/DDBJ databases">
        <authorList>
            <person name="Sun Q."/>
            <person name="Kim S."/>
        </authorList>
    </citation>
    <scope>NUCLEOTIDE SEQUENCE</scope>
    <source>
        <strain evidence="2">KCTC 12344</strain>
    </source>
</reference>
<sequence>MTSFAHRGNARRTALLRLGALCGLTLAGDIPAALAAAKRAAAPALLSVDELALTGVLAELVIPRTDTPGALDVGAHRTIDHLLHTCASAADAAAFRASLARLDALARGHAGKPFRVLAAMDQTALLRALDGGIAPFTPADMAAFRKLKSYVAFAYYTSEAGAMRELAYLPVPGGFTGYVRVTPKTRTWAI</sequence>
<reference evidence="2" key="1">
    <citation type="journal article" date="2014" name="Int. J. Syst. Evol. Microbiol.">
        <title>Complete genome sequence of Corynebacterium casei LMG S-19264T (=DSM 44701T), isolated from a smear-ripened cheese.</title>
        <authorList>
            <consortium name="US DOE Joint Genome Institute (JGI-PGF)"/>
            <person name="Walter F."/>
            <person name="Albersmeier A."/>
            <person name="Kalinowski J."/>
            <person name="Ruckert C."/>
        </authorList>
    </citation>
    <scope>NUCLEOTIDE SEQUENCE</scope>
    <source>
        <strain evidence="2">KCTC 12344</strain>
    </source>
</reference>
<name>A0A4P7BBK6_9BURK</name>
<dbReference type="EMBL" id="BMWW01000007">
    <property type="protein sequence ID" value="GGZ01890.1"/>
    <property type="molecule type" value="Genomic_DNA"/>
</dbReference>